<dbReference type="EMBL" id="CAKXAJ010026152">
    <property type="protein sequence ID" value="CAH2259166.1"/>
    <property type="molecule type" value="Genomic_DNA"/>
</dbReference>
<name>A0A8S4SEB8_9NEOP</name>
<evidence type="ECO:0000313" key="1">
    <source>
        <dbReference type="EMBL" id="CAH2259166.1"/>
    </source>
</evidence>
<evidence type="ECO:0000313" key="2">
    <source>
        <dbReference type="Proteomes" id="UP000838756"/>
    </source>
</evidence>
<comment type="caution">
    <text evidence="1">The sequence shown here is derived from an EMBL/GenBank/DDBJ whole genome shotgun (WGS) entry which is preliminary data.</text>
</comment>
<organism evidence="1 2">
    <name type="scientific">Pararge aegeria aegeria</name>
    <dbReference type="NCBI Taxonomy" id="348720"/>
    <lineage>
        <taxon>Eukaryota</taxon>
        <taxon>Metazoa</taxon>
        <taxon>Ecdysozoa</taxon>
        <taxon>Arthropoda</taxon>
        <taxon>Hexapoda</taxon>
        <taxon>Insecta</taxon>
        <taxon>Pterygota</taxon>
        <taxon>Neoptera</taxon>
        <taxon>Endopterygota</taxon>
        <taxon>Lepidoptera</taxon>
        <taxon>Glossata</taxon>
        <taxon>Ditrysia</taxon>
        <taxon>Papilionoidea</taxon>
        <taxon>Nymphalidae</taxon>
        <taxon>Satyrinae</taxon>
        <taxon>Satyrini</taxon>
        <taxon>Parargina</taxon>
        <taxon>Pararge</taxon>
    </lineage>
</organism>
<sequence length="84" mass="9324">MSSEMSLEEGPSALLSEVGCNKQQNEATQPNTINAVLFCNMEALLTRVLEVQQVPTAHTNQTLLLKFDPDESDSNIEIGVKFWK</sequence>
<dbReference type="OrthoDB" id="116216at2759"/>
<gene>
    <name evidence="1" type="primary">jg9994</name>
    <name evidence="1" type="ORF">PAEG_LOCUS23526</name>
</gene>
<proteinExistence type="predicted"/>
<dbReference type="Proteomes" id="UP000838756">
    <property type="component" value="Unassembled WGS sequence"/>
</dbReference>
<accession>A0A8S4SEB8</accession>
<keyword evidence="2" id="KW-1185">Reference proteome</keyword>
<protein>
    <submittedName>
        <fullName evidence="1">Jg9994 protein</fullName>
    </submittedName>
</protein>
<dbReference type="AlphaFoldDB" id="A0A8S4SEB8"/>
<reference evidence="1" key="1">
    <citation type="submission" date="2022-03" db="EMBL/GenBank/DDBJ databases">
        <authorList>
            <person name="Lindestad O."/>
        </authorList>
    </citation>
    <scope>NUCLEOTIDE SEQUENCE</scope>
</reference>